<sequence length="253" mass="29003">MEDRLKSYEDMHDRFTSPIMRYLDTLSTQMINVQKDIGTLNDQHDFQEEGSTSIDSGLDSQAEWLQKEVKAIQRQLASQHQISESIGRAHSKSIDNKAPTTIDRDLVASIDTTSTPDDMQLIPTNMESMQEKLNELSEYAYSKISWFQFSIEDILEMLQNISNAVQKMDERWTRNDEATRNSTKMLKWINLSTIHTCLDCLKEPKLTSNIKPDIIACLGAWCTWDQILQTSLEVLDTCLKSLHPVIDTPKDIA</sequence>
<organism evidence="1">
    <name type="scientific">Brassica cretica</name>
    <name type="common">Mustard</name>
    <dbReference type="NCBI Taxonomy" id="69181"/>
    <lineage>
        <taxon>Eukaryota</taxon>
        <taxon>Viridiplantae</taxon>
        <taxon>Streptophyta</taxon>
        <taxon>Embryophyta</taxon>
        <taxon>Tracheophyta</taxon>
        <taxon>Spermatophyta</taxon>
        <taxon>Magnoliopsida</taxon>
        <taxon>eudicotyledons</taxon>
        <taxon>Gunneridae</taxon>
        <taxon>Pentapetalae</taxon>
        <taxon>rosids</taxon>
        <taxon>malvids</taxon>
        <taxon>Brassicales</taxon>
        <taxon>Brassicaceae</taxon>
        <taxon>Brassiceae</taxon>
        <taxon>Brassica</taxon>
    </lineage>
</organism>
<name>A0A8S9L780_BRACR</name>
<accession>A0A8S9L780</accession>
<proteinExistence type="predicted"/>
<dbReference type="AlphaFoldDB" id="A0A8S9L780"/>
<evidence type="ECO:0000313" key="1">
    <source>
        <dbReference type="EMBL" id="KAF2604060.1"/>
    </source>
</evidence>
<dbReference type="EMBL" id="QGKY02000094">
    <property type="protein sequence ID" value="KAF2604060.1"/>
    <property type="molecule type" value="Genomic_DNA"/>
</dbReference>
<gene>
    <name evidence="1" type="ORF">F2Q70_00026089</name>
</gene>
<protein>
    <submittedName>
        <fullName evidence="1">Uncharacterized protein</fullName>
    </submittedName>
</protein>
<reference evidence="1" key="1">
    <citation type="submission" date="2019-12" db="EMBL/GenBank/DDBJ databases">
        <title>Genome sequencing and annotation of Brassica cretica.</title>
        <authorList>
            <person name="Studholme D.J."/>
            <person name="Sarris P.F."/>
        </authorList>
    </citation>
    <scope>NUCLEOTIDE SEQUENCE</scope>
    <source>
        <strain evidence="1">PFS-102/07</strain>
        <tissue evidence="1">Leaf</tissue>
    </source>
</reference>
<comment type="caution">
    <text evidence="1">The sequence shown here is derived from an EMBL/GenBank/DDBJ whole genome shotgun (WGS) entry which is preliminary data.</text>
</comment>